<dbReference type="GO" id="GO:0006355">
    <property type="term" value="P:regulation of DNA-templated transcription"/>
    <property type="evidence" value="ECO:0007669"/>
    <property type="project" value="InterPro"/>
</dbReference>
<evidence type="ECO:0000256" key="2">
    <source>
        <dbReference type="ARBA" id="ARBA00022763"/>
    </source>
</evidence>
<reference evidence="10" key="1">
    <citation type="submission" date="2016-10" db="EMBL/GenBank/DDBJ databases">
        <authorList>
            <person name="Varghese N."/>
            <person name="Submissions S."/>
        </authorList>
    </citation>
    <scope>NUCLEOTIDE SEQUENCE [LARGE SCALE GENOMIC DNA]</scope>
    <source>
        <strain evidence="10">LMG 22563</strain>
    </source>
</reference>
<keyword evidence="2" id="KW-0227">DNA damage</keyword>
<dbReference type="STRING" id="289370.SAMN05216602_4033"/>
<keyword evidence="5" id="KW-0234">DNA repair</keyword>
<dbReference type="InterPro" id="IPR015927">
    <property type="entry name" value="Peptidase_S24_S26A/B/C"/>
</dbReference>
<keyword evidence="6" id="KW-0742">SOS response</keyword>
<dbReference type="PANTHER" id="PTHR33516:SF2">
    <property type="entry name" value="LEXA REPRESSOR-RELATED"/>
    <property type="match status" value="1"/>
</dbReference>
<evidence type="ECO:0000313" key="9">
    <source>
        <dbReference type="EMBL" id="SFJ12961.1"/>
    </source>
</evidence>
<dbReference type="GO" id="GO:0016787">
    <property type="term" value="F:hydrolase activity"/>
    <property type="evidence" value="ECO:0007669"/>
    <property type="project" value="UniProtKB-KW"/>
</dbReference>
<proteinExistence type="inferred from homology"/>
<dbReference type="AlphaFoldDB" id="A0A1I3NUP2"/>
<dbReference type="GO" id="GO:0009432">
    <property type="term" value="P:SOS response"/>
    <property type="evidence" value="ECO:0007669"/>
    <property type="project" value="UniProtKB-KW"/>
</dbReference>
<dbReference type="EMBL" id="FORC01000004">
    <property type="protein sequence ID" value="SFJ12961.1"/>
    <property type="molecule type" value="Genomic_DNA"/>
</dbReference>
<organism evidence="9 10">
    <name type="scientific">Phytopseudomonas argentinensis</name>
    <dbReference type="NCBI Taxonomy" id="289370"/>
    <lineage>
        <taxon>Bacteria</taxon>
        <taxon>Pseudomonadati</taxon>
        <taxon>Pseudomonadota</taxon>
        <taxon>Gammaproteobacteria</taxon>
        <taxon>Pseudomonadales</taxon>
        <taxon>Pseudomonadaceae</taxon>
        <taxon>Phytopseudomonas</taxon>
    </lineage>
</organism>
<evidence type="ECO:0000259" key="8">
    <source>
        <dbReference type="Pfam" id="PF00717"/>
    </source>
</evidence>
<dbReference type="InterPro" id="IPR036286">
    <property type="entry name" value="LexA/Signal_pep-like_sf"/>
</dbReference>
<keyword evidence="4 7" id="KW-0068">Autocatalytic cleavage</keyword>
<evidence type="ECO:0000256" key="4">
    <source>
        <dbReference type="ARBA" id="ARBA00022813"/>
    </source>
</evidence>
<evidence type="ECO:0000313" key="10">
    <source>
        <dbReference type="Proteomes" id="UP000183018"/>
    </source>
</evidence>
<keyword evidence="3 7" id="KW-0378">Hydrolase</keyword>
<dbReference type="InterPro" id="IPR050077">
    <property type="entry name" value="LexA_repressor"/>
</dbReference>
<name>A0A1I3NUP2_9GAMM</name>
<dbReference type="NCBIfam" id="NF007621">
    <property type="entry name" value="PRK10276.1"/>
    <property type="match status" value="1"/>
</dbReference>
<dbReference type="CDD" id="cd06529">
    <property type="entry name" value="S24_LexA-like"/>
    <property type="match status" value="1"/>
</dbReference>
<dbReference type="InterPro" id="IPR039418">
    <property type="entry name" value="LexA-like"/>
</dbReference>
<evidence type="ECO:0000256" key="7">
    <source>
        <dbReference type="RuleBase" id="RU003991"/>
    </source>
</evidence>
<evidence type="ECO:0000256" key="3">
    <source>
        <dbReference type="ARBA" id="ARBA00022801"/>
    </source>
</evidence>
<dbReference type="Gene3D" id="2.10.109.10">
    <property type="entry name" value="Umud Fragment, subunit A"/>
    <property type="match status" value="1"/>
</dbReference>
<dbReference type="RefSeq" id="WP_074888281.1">
    <property type="nucleotide sequence ID" value="NZ_FORC01000004.1"/>
</dbReference>
<keyword evidence="10" id="KW-1185">Reference proteome</keyword>
<dbReference type="GO" id="GO:0006281">
    <property type="term" value="P:DNA repair"/>
    <property type="evidence" value="ECO:0007669"/>
    <property type="project" value="UniProtKB-KW"/>
</dbReference>
<accession>A0A1I3NUP2</accession>
<dbReference type="PANTHER" id="PTHR33516">
    <property type="entry name" value="LEXA REPRESSOR"/>
    <property type="match status" value="1"/>
</dbReference>
<feature type="domain" description="Peptidase S24/S26A/S26B/S26C" evidence="8">
    <location>
        <begin position="21"/>
        <end position="137"/>
    </location>
</feature>
<gene>
    <name evidence="9" type="ORF">SAMN05216602_4033</name>
</gene>
<evidence type="ECO:0000256" key="6">
    <source>
        <dbReference type="ARBA" id="ARBA00023236"/>
    </source>
</evidence>
<sequence>MAIIDGVKVVGGAFAPGAKLPLYSFKVPAGFPSPAQDHLEQEISLDELFQLRAPHTYLVRVCGESLKGAGIFDGDLLVVDRSAEAKHRQIVVAALNGEPIAKRFCRESDQIVLRSENPEYAPRYVLDGDELAIWGVVRFSVRCHDDD</sequence>
<comment type="similarity">
    <text evidence="1 7">Belongs to the peptidase S24 family.</text>
</comment>
<evidence type="ECO:0000256" key="5">
    <source>
        <dbReference type="ARBA" id="ARBA00023204"/>
    </source>
</evidence>
<protein>
    <submittedName>
        <fullName evidence="9">DNA polymerase V</fullName>
    </submittedName>
</protein>
<dbReference type="SUPFAM" id="SSF51306">
    <property type="entry name" value="LexA/Signal peptidase"/>
    <property type="match status" value="1"/>
</dbReference>
<dbReference type="Proteomes" id="UP000183018">
    <property type="component" value="Unassembled WGS sequence"/>
</dbReference>
<dbReference type="PRINTS" id="PR00726">
    <property type="entry name" value="LEXASERPTASE"/>
</dbReference>
<dbReference type="OrthoDB" id="9787787at2"/>
<evidence type="ECO:0000256" key="1">
    <source>
        <dbReference type="ARBA" id="ARBA00007484"/>
    </source>
</evidence>
<dbReference type="GO" id="GO:0003677">
    <property type="term" value="F:DNA binding"/>
    <property type="evidence" value="ECO:0007669"/>
    <property type="project" value="InterPro"/>
</dbReference>
<dbReference type="Pfam" id="PF00717">
    <property type="entry name" value="Peptidase_S24"/>
    <property type="match status" value="1"/>
</dbReference>
<dbReference type="InterPro" id="IPR006197">
    <property type="entry name" value="Peptidase_S24_LexA"/>
</dbReference>